<reference evidence="1" key="1">
    <citation type="submission" date="2021-06" db="EMBL/GenBank/DDBJ databases">
        <authorList>
            <person name="Kallberg Y."/>
            <person name="Tangrot J."/>
            <person name="Rosling A."/>
        </authorList>
    </citation>
    <scope>NUCLEOTIDE SEQUENCE</scope>
    <source>
        <strain evidence="1">87-6 pot B 2015</strain>
    </source>
</reference>
<feature type="non-terminal residue" evidence="1">
    <location>
        <position position="1"/>
    </location>
</feature>
<organism evidence="1 2">
    <name type="scientific">Funneliformis mosseae</name>
    <name type="common">Endomycorrhizal fungus</name>
    <name type="synonym">Glomus mosseae</name>
    <dbReference type="NCBI Taxonomy" id="27381"/>
    <lineage>
        <taxon>Eukaryota</taxon>
        <taxon>Fungi</taxon>
        <taxon>Fungi incertae sedis</taxon>
        <taxon>Mucoromycota</taxon>
        <taxon>Glomeromycotina</taxon>
        <taxon>Glomeromycetes</taxon>
        <taxon>Glomerales</taxon>
        <taxon>Glomeraceae</taxon>
        <taxon>Funneliformis</taxon>
    </lineage>
</organism>
<protein>
    <submittedName>
        <fullName evidence="1">5721_t:CDS:1</fullName>
    </submittedName>
</protein>
<evidence type="ECO:0000313" key="1">
    <source>
        <dbReference type="EMBL" id="CAG8619318.1"/>
    </source>
</evidence>
<evidence type="ECO:0000313" key="2">
    <source>
        <dbReference type="Proteomes" id="UP000789375"/>
    </source>
</evidence>
<dbReference type="Proteomes" id="UP000789375">
    <property type="component" value="Unassembled WGS sequence"/>
</dbReference>
<dbReference type="AlphaFoldDB" id="A0A9N9D0Y6"/>
<keyword evidence="2" id="KW-1185">Reference proteome</keyword>
<accession>A0A9N9D0Y6</accession>
<name>A0A9N9D0Y6_FUNMO</name>
<sequence length="54" mass="5961">TSLQMLINITGTKPNAFIAYRMAIHGESNEVTPHENVFKGWPGSVRTLNKGDDC</sequence>
<proteinExistence type="predicted"/>
<gene>
    <name evidence="1" type="ORF">FMOSSE_LOCUS9893</name>
</gene>
<comment type="caution">
    <text evidence="1">The sequence shown here is derived from an EMBL/GenBank/DDBJ whole genome shotgun (WGS) entry which is preliminary data.</text>
</comment>
<dbReference type="EMBL" id="CAJVPP010003048">
    <property type="protein sequence ID" value="CAG8619318.1"/>
    <property type="molecule type" value="Genomic_DNA"/>
</dbReference>